<keyword evidence="6 10" id="KW-0592">Phosphate transport</keyword>
<feature type="signal peptide" evidence="10">
    <location>
        <begin position="1"/>
        <end position="22"/>
    </location>
</feature>
<keyword evidence="10" id="KW-0472">Membrane</keyword>
<keyword evidence="10" id="KW-1003">Cell membrane</keyword>
<accession>A0A9D1Y6W3</accession>
<evidence type="ECO:0000313" key="14">
    <source>
        <dbReference type="Proteomes" id="UP000823868"/>
    </source>
</evidence>
<dbReference type="GO" id="GO:0042301">
    <property type="term" value="F:phosphate ion binding"/>
    <property type="evidence" value="ECO:0007669"/>
    <property type="project" value="UniProtKB-UniRule"/>
</dbReference>
<comment type="similarity">
    <text evidence="3 10">Belongs to the PstS family.</text>
</comment>
<dbReference type="PANTHER" id="PTHR30570">
    <property type="entry name" value="PERIPLASMIC PHOSPHATE BINDING COMPONENT OF PHOSPHATE ABC TRANSPORTER"/>
    <property type="match status" value="1"/>
</dbReference>
<comment type="function">
    <text evidence="1">Part of the ABC transporter complex PstSACB involved in phosphate import.</text>
</comment>
<evidence type="ECO:0000256" key="11">
    <source>
        <dbReference type="SAM" id="MobiDB-lite"/>
    </source>
</evidence>
<feature type="domain" description="PBP" evidence="12">
    <location>
        <begin position="50"/>
        <end position="281"/>
    </location>
</feature>
<reference evidence="13" key="1">
    <citation type="journal article" date="2021" name="PeerJ">
        <title>Extensive microbial diversity within the chicken gut microbiome revealed by metagenomics and culture.</title>
        <authorList>
            <person name="Gilroy R."/>
            <person name="Ravi A."/>
            <person name="Getino M."/>
            <person name="Pursley I."/>
            <person name="Horton D.L."/>
            <person name="Alikhan N.F."/>
            <person name="Baker D."/>
            <person name="Gharbi K."/>
            <person name="Hall N."/>
            <person name="Watson M."/>
            <person name="Adriaenssens E.M."/>
            <person name="Foster-Nyarko E."/>
            <person name="Jarju S."/>
            <person name="Secka A."/>
            <person name="Antonio M."/>
            <person name="Oren A."/>
            <person name="Chaudhuri R.R."/>
            <person name="La Ragione R."/>
            <person name="Hildebrand F."/>
            <person name="Pallen M.J."/>
        </authorList>
    </citation>
    <scope>NUCLEOTIDE SEQUENCE</scope>
    <source>
        <strain evidence="13">ChiBcec16_6824</strain>
    </source>
</reference>
<dbReference type="Gene3D" id="3.40.190.10">
    <property type="entry name" value="Periplasmic binding protein-like II"/>
    <property type="match status" value="2"/>
</dbReference>
<dbReference type="Proteomes" id="UP000823868">
    <property type="component" value="Unassembled WGS sequence"/>
</dbReference>
<evidence type="ECO:0000259" key="12">
    <source>
        <dbReference type="Pfam" id="PF12849"/>
    </source>
</evidence>
<dbReference type="PANTHER" id="PTHR30570:SF1">
    <property type="entry name" value="PHOSPHATE-BINDING PROTEIN PSTS"/>
    <property type="match status" value="1"/>
</dbReference>
<feature type="chain" id="PRO_5039742263" description="Phosphate-binding protein" evidence="10">
    <location>
        <begin position="23"/>
        <end position="297"/>
    </location>
</feature>
<evidence type="ECO:0000256" key="7">
    <source>
        <dbReference type="ARBA" id="ARBA00022729"/>
    </source>
</evidence>
<dbReference type="GO" id="GO:0005886">
    <property type="term" value="C:plasma membrane"/>
    <property type="evidence" value="ECO:0007669"/>
    <property type="project" value="UniProtKB-SubCell"/>
</dbReference>
<protein>
    <recommendedName>
        <fullName evidence="10">Phosphate-binding protein</fullName>
    </recommendedName>
</protein>
<comment type="function">
    <text evidence="10">Involved in the system for phosphate transport across the cytoplasmic membrane.</text>
</comment>
<dbReference type="InterPro" id="IPR011862">
    <property type="entry name" value="Phos-bd"/>
</dbReference>
<evidence type="ECO:0000256" key="9">
    <source>
        <dbReference type="ARBA" id="ARBA00023288"/>
    </source>
</evidence>
<dbReference type="NCBIfam" id="TIGR02136">
    <property type="entry name" value="ptsS_2"/>
    <property type="match status" value="1"/>
</dbReference>
<keyword evidence="9 10" id="KW-0449">Lipoprotein</keyword>
<name>A0A9D1Y6W3_9FIRM</name>
<evidence type="ECO:0000256" key="1">
    <source>
        <dbReference type="ARBA" id="ARBA00002841"/>
    </source>
</evidence>
<feature type="compositionally biased region" description="Low complexity" evidence="11">
    <location>
        <begin position="29"/>
        <end position="46"/>
    </location>
</feature>
<organism evidence="13 14">
    <name type="scientific">Candidatus Flavonifractor merdigallinarum</name>
    <dbReference type="NCBI Taxonomy" id="2838589"/>
    <lineage>
        <taxon>Bacteria</taxon>
        <taxon>Bacillati</taxon>
        <taxon>Bacillota</taxon>
        <taxon>Clostridia</taxon>
        <taxon>Eubacteriales</taxon>
        <taxon>Oscillospiraceae</taxon>
        <taxon>Flavonifractor</taxon>
    </lineage>
</organism>
<dbReference type="CDD" id="cd13653">
    <property type="entry name" value="PBP2_phosphate_like_1"/>
    <property type="match status" value="1"/>
</dbReference>
<comment type="caution">
    <text evidence="13">The sequence shown here is derived from an EMBL/GenBank/DDBJ whole genome shotgun (WGS) entry which is preliminary data.</text>
</comment>
<evidence type="ECO:0000313" key="13">
    <source>
        <dbReference type="EMBL" id="HIY20556.1"/>
    </source>
</evidence>
<evidence type="ECO:0000256" key="8">
    <source>
        <dbReference type="ARBA" id="ARBA00023139"/>
    </source>
</evidence>
<comment type="subunit">
    <text evidence="4 10">The complex is composed of two ATP-binding proteins (PstB), two transmembrane proteins (PstC and PstA) and a solute-binding protein (PstS).</text>
</comment>
<dbReference type="GO" id="GO:0006817">
    <property type="term" value="P:phosphate ion transport"/>
    <property type="evidence" value="ECO:0007669"/>
    <property type="project" value="UniProtKB-UniRule"/>
</dbReference>
<feature type="compositionally biased region" description="Polar residues" evidence="11">
    <location>
        <begin position="47"/>
        <end position="62"/>
    </location>
</feature>
<reference evidence="13" key="2">
    <citation type="submission" date="2021-04" db="EMBL/GenBank/DDBJ databases">
        <authorList>
            <person name="Gilroy R."/>
        </authorList>
    </citation>
    <scope>NUCLEOTIDE SEQUENCE</scope>
    <source>
        <strain evidence="13">ChiBcec16_6824</strain>
    </source>
</reference>
<keyword evidence="5 10" id="KW-0813">Transport</keyword>
<evidence type="ECO:0000256" key="3">
    <source>
        <dbReference type="ARBA" id="ARBA00008725"/>
    </source>
</evidence>
<keyword evidence="8 10" id="KW-0564">Palmitate</keyword>
<evidence type="ECO:0000256" key="4">
    <source>
        <dbReference type="ARBA" id="ARBA00011529"/>
    </source>
</evidence>
<evidence type="ECO:0000256" key="10">
    <source>
        <dbReference type="RuleBase" id="RU367119"/>
    </source>
</evidence>
<dbReference type="InterPro" id="IPR050811">
    <property type="entry name" value="Phosphate_ABC_transporter"/>
</dbReference>
<sequence>MKTMKRITSLVLSGVLCLGLLAGCGGGTSSAPSSNPSSGTNSAAPSENTPTELSGTVNTDGSTSMESVVKALAEAFMEANPDVTVNYSGTGSGTGIESATAGTCDIGLSSRALEDAEKSSGAVENIVALDGVAVVVNPNNGVEDLTVEQIAQIFKGEITNWSELGGADGQIAVFGREAGSGTRGAFEEIVGVKDACKYTNEYSSTGDVIGNVASNPNGIGYASLSAVNNSVKAVKVGGVAPSEATVLDGTYAIQRPFVMVTKEGAELSPAAQAFLDFSMSADAADIIAAAGAVSANG</sequence>
<dbReference type="Pfam" id="PF12849">
    <property type="entry name" value="PBP_like_2"/>
    <property type="match status" value="1"/>
</dbReference>
<evidence type="ECO:0000256" key="5">
    <source>
        <dbReference type="ARBA" id="ARBA00022448"/>
    </source>
</evidence>
<keyword evidence="7 10" id="KW-0732">Signal</keyword>
<evidence type="ECO:0000256" key="6">
    <source>
        <dbReference type="ARBA" id="ARBA00022592"/>
    </source>
</evidence>
<dbReference type="EMBL" id="DXDX01000031">
    <property type="protein sequence ID" value="HIY20556.1"/>
    <property type="molecule type" value="Genomic_DNA"/>
</dbReference>
<gene>
    <name evidence="13" type="ORF">H9841_01470</name>
</gene>
<dbReference type="SUPFAM" id="SSF53850">
    <property type="entry name" value="Periplasmic binding protein-like II"/>
    <property type="match status" value="1"/>
</dbReference>
<proteinExistence type="inferred from homology"/>
<dbReference type="AlphaFoldDB" id="A0A9D1Y6W3"/>
<evidence type="ECO:0000256" key="2">
    <source>
        <dbReference type="ARBA" id="ARBA00004193"/>
    </source>
</evidence>
<comment type="subcellular location">
    <subcellularLocation>
        <location evidence="2 10">Cell membrane</location>
        <topology evidence="2 10">Lipid-anchor</topology>
    </subcellularLocation>
</comment>
<dbReference type="InterPro" id="IPR024370">
    <property type="entry name" value="PBP_domain"/>
</dbReference>
<dbReference type="PROSITE" id="PS51257">
    <property type="entry name" value="PROKAR_LIPOPROTEIN"/>
    <property type="match status" value="1"/>
</dbReference>
<feature type="region of interest" description="Disordered" evidence="11">
    <location>
        <begin position="28"/>
        <end position="62"/>
    </location>
</feature>